<reference evidence="7 8" key="1">
    <citation type="submission" date="2024-10" db="EMBL/GenBank/DDBJ databases">
        <title>Updated reference genomes for cyclostephanoid diatoms.</title>
        <authorList>
            <person name="Roberts W.R."/>
            <person name="Alverson A.J."/>
        </authorList>
    </citation>
    <scope>NUCLEOTIDE SEQUENCE [LARGE SCALE GENOMIC DNA]</scope>
    <source>
        <strain evidence="7 8">AJA010-31</strain>
    </source>
</reference>
<dbReference type="SUPFAM" id="SSF52540">
    <property type="entry name" value="P-loop containing nucleoside triphosphate hydrolases"/>
    <property type="match status" value="1"/>
</dbReference>
<dbReference type="PROSITE" id="PS50164">
    <property type="entry name" value="GIY_YIG"/>
    <property type="match status" value="1"/>
</dbReference>
<dbReference type="SMART" id="SM00534">
    <property type="entry name" value="MUTSac"/>
    <property type="match status" value="1"/>
</dbReference>
<evidence type="ECO:0000256" key="5">
    <source>
        <dbReference type="SAM" id="MobiDB-lite"/>
    </source>
</evidence>
<dbReference type="InterPro" id="IPR053276">
    <property type="entry name" value="MtDNA_mismatch_repair_MutS"/>
</dbReference>
<dbReference type="InterPro" id="IPR035901">
    <property type="entry name" value="GIY-YIG_endonuc_sf"/>
</dbReference>
<evidence type="ECO:0000256" key="3">
    <source>
        <dbReference type="ARBA" id="ARBA00022840"/>
    </source>
</evidence>
<proteinExistence type="predicted"/>
<comment type="caution">
    <text evidence="7">The sequence shown here is derived from an EMBL/GenBank/DDBJ whole genome shotgun (WGS) entry which is preliminary data.</text>
</comment>
<dbReference type="GO" id="GO:0003677">
    <property type="term" value="F:DNA binding"/>
    <property type="evidence" value="ECO:0007669"/>
    <property type="project" value="UniProtKB-KW"/>
</dbReference>
<dbReference type="SUPFAM" id="SSF55271">
    <property type="entry name" value="DNA repair protein MutS, domain I"/>
    <property type="match status" value="1"/>
</dbReference>
<keyword evidence="1" id="KW-0547">Nucleotide-binding</keyword>
<feature type="domain" description="GIY-YIG" evidence="6">
    <location>
        <begin position="1281"/>
        <end position="1355"/>
    </location>
</feature>
<keyword evidence="3" id="KW-0067">ATP-binding</keyword>
<keyword evidence="4" id="KW-0238">DNA-binding</keyword>
<accession>A0ABD3P905</accession>
<dbReference type="Gene3D" id="3.40.1170.10">
    <property type="entry name" value="DNA repair protein MutS, domain I"/>
    <property type="match status" value="1"/>
</dbReference>
<protein>
    <recommendedName>
        <fullName evidence="6">GIY-YIG domain-containing protein</fullName>
    </recommendedName>
</protein>
<keyword evidence="2" id="KW-0227">DNA damage</keyword>
<dbReference type="Proteomes" id="UP001530400">
    <property type="component" value="Unassembled WGS sequence"/>
</dbReference>
<organism evidence="7 8">
    <name type="scientific">Cyclotella atomus</name>
    <dbReference type="NCBI Taxonomy" id="382360"/>
    <lineage>
        <taxon>Eukaryota</taxon>
        <taxon>Sar</taxon>
        <taxon>Stramenopiles</taxon>
        <taxon>Ochrophyta</taxon>
        <taxon>Bacillariophyta</taxon>
        <taxon>Coscinodiscophyceae</taxon>
        <taxon>Thalassiosirophycidae</taxon>
        <taxon>Stephanodiscales</taxon>
        <taxon>Stephanodiscaceae</taxon>
        <taxon>Cyclotella</taxon>
    </lineage>
</organism>
<feature type="compositionally biased region" description="Polar residues" evidence="5">
    <location>
        <begin position="223"/>
        <end position="233"/>
    </location>
</feature>
<dbReference type="GO" id="GO:0005524">
    <property type="term" value="F:ATP binding"/>
    <property type="evidence" value="ECO:0007669"/>
    <property type="project" value="UniProtKB-KW"/>
</dbReference>
<dbReference type="GO" id="GO:0006974">
    <property type="term" value="P:DNA damage response"/>
    <property type="evidence" value="ECO:0007669"/>
    <property type="project" value="UniProtKB-KW"/>
</dbReference>
<dbReference type="PANTHER" id="PTHR48448">
    <property type="entry name" value="MUTL PROTEIN ISOFORM 1"/>
    <property type="match status" value="1"/>
</dbReference>
<evidence type="ECO:0000256" key="4">
    <source>
        <dbReference type="ARBA" id="ARBA00023125"/>
    </source>
</evidence>
<dbReference type="InterPro" id="IPR000305">
    <property type="entry name" value="GIY-YIG_endonuc"/>
</dbReference>
<dbReference type="Gene3D" id="3.40.50.300">
    <property type="entry name" value="P-loop containing nucleotide triphosphate hydrolases"/>
    <property type="match status" value="1"/>
</dbReference>
<dbReference type="InterPro" id="IPR007695">
    <property type="entry name" value="DNA_mismatch_repair_MutS-lik_N"/>
</dbReference>
<keyword evidence="8" id="KW-1185">Reference proteome</keyword>
<dbReference type="InterPro" id="IPR000432">
    <property type="entry name" value="DNA_mismatch_repair_MutS_C"/>
</dbReference>
<feature type="region of interest" description="Disordered" evidence="5">
    <location>
        <begin position="209"/>
        <end position="233"/>
    </location>
</feature>
<evidence type="ECO:0000256" key="1">
    <source>
        <dbReference type="ARBA" id="ARBA00022741"/>
    </source>
</evidence>
<dbReference type="InterPro" id="IPR027417">
    <property type="entry name" value="P-loop_NTPase"/>
</dbReference>
<dbReference type="Pfam" id="PF01624">
    <property type="entry name" value="MutS_I"/>
    <property type="match status" value="1"/>
</dbReference>
<sequence>MPPLASAASSSTFTSLLTLNKAWTYRTIIVCILLGSTPRQFVHGLLPAPYAMHPRRFNILLSRRSRFVKTQPTATRLYKSKSSSSSSLQQLLEELSSFNGGKEVNPRSPKQVSDLLYNYNNESNAVSGVRDGGGTDKNTLLSIIPSQGGHGDSVEFMERQKRIAQLILDCREIISSNGGGISGSSSPSLDKISTSVGYKVKSASFSSVASSNSDDEIKAPSDTLKSTSSEMDQHSNMQEFALEDTLDDISSLYDHKVRNLFSNQTDNTTSQIGIYWMDSLLSLRKSSAKALVQQLSPECPMGFDPNAVPASLTTATSSAKKETPHLSFLRTQKRQHFPDVILLVRVGDFYETYGVDAILLVEHAGLNAMGSKARAGCPWRNVQATLDALTSAGFRVAVYEEWNEDEDGEIISDDEDTVGSSSSSKTKMKTRYLAQVVSPSQPTYMHAMVLNENESALDESSSSAWSSDDASASGIGRSHVGVIETQAGYTLVEISPEERTAVVSERLTAEAVSCRLVAYPPADPLFYVPPSDEADNRKTDRLPFLPWRQLQRNQQSQVILSPVSKCRVKVVPPSLVVEPAPGLTDLERAKQTIVSAFLRTEDFGTLDNDNENASAPPKRRERTRVSHRDFVLITPNSGGTSPLHLETAKQLGLMGDTSIPSLVASLLPYNTPISCKRFFRRWLLVRPPPEVADAMSSLIQALIEGNRALPISQVLTAKIIPMIRAGEASAAIYRDIISALDAAIQLLEQDNGDGNTDITSPSIKVLEYDTGIEVESSSSLKQSIIDAKQMIEEVVQTYDGASSIDEREQISSFGDVIPAAFFERNEIGWRGRVKRSALNNVPAKVAHTSMQLAEAVAADYWGIDTIQYNANGELDSTTSKSTKNPIVQDVLNNIIAIKEFPAWAKETKTRDKSYYYHPRDRNGKLLTTRYTTERVENALSDYIQSCDDAKTAVARALRMLSSKLVESDHISTIHQASHLNLILSTAVNHAASSKRKGWSTGEVFEQTSDGSAGFFNGLWPYWMDKSSSVSNTFDLNGMFLLTAPNMSGKSTVMRSTAAAALLISSGLCAPVLKGSFIRRMDSLFVRPASADIPTENKSAFGAEMGDVASLLRTCGDRSLVFVDEIGRGTSPKDGTSLAGAILEHMAENGMSGMFATHLHGILKAKLSVACNMRLKTKCMTTAKDEMGQLKWTYKMEDGVCTNSMALLTASRFGLPESLLARAEELSQDFNDNGSTSLISLPTRMDSSQINVRELLESAAGTTARKSVFIPPGYTPPPSLEGQSCVYILELGKLGNYSYYVGETDSLVRRLSQHRSKGGDWKSASAVAIQVESGKSSARSLESKVIKTMAREGLDLISISDGTSIRPRSDVAT</sequence>
<evidence type="ECO:0000259" key="6">
    <source>
        <dbReference type="PROSITE" id="PS50164"/>
    </source>
</evidence>
<evidence type="ECO:0000313" key="8">
    <source>
        <dbReference type="Proteomes" id="UP001530400"/>
    </source>
</evidence>
<evidence type="ECO:0000256" key="2">
    <source>
        <dbReference type="ARBA" id="ARBA00022763"/>
    </source>
</evidence>
<dbReference type="Gene3D" id="3.40.1440.10">
    <property type="entry name" value="GIY-YIG endonuclease"/>
    <property type="match status" value="1"/>
</dbReference>
<dbReference type="EMBL" id="JALLPJ020000731">
    <property type="protein sequence ID" value="KAL3784331.1"/>
    <property type="molecule type" value="Genomic_DNA"/>
</dbReference>
<dbReference type="PANTHER" id="PTHR48448:SF1">
    <property type="entry name" value="MUTL PROTEIN ISOFORM 1"/>
    <property type="match status" value="1"/>
</dbReference>
<dbReference type="InterPro" id="IPR016151">
    <property type="entry name" value="DNA_mismatch_repair_MutS_N"/>
</dbReference>
<name>A0ABD3P905_9STRA</name>
<evidence type="ECO:0000313" key="7">
    <source>
        <dbReference type="EMBL" id="KAL3784331.1"/>
    </source>
</evidence>
<dbReference type="Pfam" id="PF00488">
    <property type="entry name" value="MutS_V"/>
    <property type="match status" value="1"/>
</dbReference>
<gene>
    <name evidence="7" type="ORF">ACHAWO_012174</name>
</gene>